<keyword evidence="1" id="KW-0472">Membrane</keyword>
<protein>
    <submittedName>
        <fullName evidence="2">Uncharacterized protein</fullName>
    </submittedName>
</protein>
<evidence type="ECO:0000256" key="1">
    <source>
        <dbReference type="SAM" id="Phobius"/>
    </source>
</evidence>
<feature type="transmembrane region" description="Helical" evidence="1">
    <location>
        <begin position="6"/>
        <end position="28"/>
    </location>
</feature>
<sequence length="196" mass="21650">MTWLTVGGGACMCVVLFFALVIVFLYFYSSYNEAATERRIRENGKPVLAVLVMANSEFLQQQSIASAPALMIFSHEPPSKSLAEVLRELADDLFDLYTADDEEIAGLPPHQQHAAELLKNDAYHKGRRNRVPLELTRGRVIYMADVWIERECLPDHVALSRVLACLVTGLDEGEIMALPPDEAAAKQIYAAVGAGE</sequence>
<name>A3ZN74_9BACT</name>
<evidence type="ECO:0000313" key="3">
    <source>
        <dbReference type="Proteomes" id="UP000004358"/>
    </source>
</evidence>
<dbReference type="OrthoDB" id="275911at2"/>
<evidence type="ECO:0000313" key="2">
    <source>
        <dbReference type="EMBL" id="EAQ81766.1"/>
    </source>
</evidence>
<dbReference type="HOGENOM" id="CLU_1387928_0_0_0"/>
<proteinExistence type="predicted"/>
<accession>A3ZN74</accession>
<dbReference type="RefSeq" id="WP_002651194.1">
    <property type="nucleotide sequence ID" value="NZ_CH672376.1"/>
</dbReference>
<keyword evidence="1" id="KW-0812">Transmembrane</keyword>
<dbReference type="EMBL" id="AANZ01000003">
    <property type="protein sequence ID" value="EAQ81766.1"/>
    <property type="molecule type" value="Genomic_DNA"/>
</dbReference>
<reference evidence="2 3" key="1">
    <citation type="submission" date="2006-02" db="EMBL/GenBank/DDBJ databases">
        <authorList>
            <person name="Amann R."/>
            <person name="Ferriera S."/>
            <person name="Johnson J."/>
            <person name="Kravitz S."/>
            <person name="Halpern A."/>
            <person name="Remington K."/>
            <person name="Beeson K."/>
            <person name="Tran B."/>
            <person name="Rogers Y.-H."/>
            <person name="Friedman R."/>
            <person name="Venter J.C."/>
        </authorList>
    </citation>
    <scope>NUCLEOTIDE SEQUENCE [LARGE SCALE GENOMIC DNA]</scope>
    <source>
        <strain evidence="2 3">DSM 3645</strain>
    </source>
</reference>
<gene>
    <name evidence="2" type="ORF">DSM3645_16480</name>
</gene>
<dbReference type="STRING" id="314230.DSM3645_16480"/>
<organism evidence="2 3">
    <name type="scientific">Blastopirellula marina DSM 3645</name>
    <dbReference type="NCBI Taxonomy" id="314230"/>
    <lineage>
        <taxon>Bacteria</taxon>
        <taxon>Pseudomonadati</taxon>
        <taxon>Planctomycetota</taxon>
        <taxon>Planctomycetia</taxon>
        <taxon>Pirellulales</taxon>
        <taxon>Pirellulaceae</taxon>
        <taxon>Blastopirellula</taxon>
    </lineage>
</organism>
<keyword evidence="1" id="KW-1133">Transmembrane helix</keyword>
<dbReference type="Proteomes" id="UP000004358">
    <property type="component" value="Unassembled WGS sequence"/>
</dbReference>
<comment type="caution">
    <text evidence="2">The sequence shown here is derived from an EMBL/GenBank/DDBJ whole genome shotgun (WGS) entry which is preliminary data.</text>
</comment>
<dbReference type="AlphaFoldDB" id="A3ZN74"/>